<protein>
    <submittedName>
        <fullName evidence="1">Uncharacterized protein</fullName>
    </submittedName>
</protein>
<gene>
    <name evidence="1" type="ORF">R1sor_010342</name>
</gene>
<dbReference type="AlphaFoldDB" id="A0ABD3I1T8"/>
<comment type="caution">
    <text evidence="1">The sequence shown here is derived from an EMBL/GenBank/DDBJ whole genome shotgun (WGS) entry which is preliminary data.</text>
</comment>
<name>A0ABD3I1T8_9MARC</name>
<proteinExistence type="predicted"/>
<keyword evidence="2" id="KW-1185">Reference proteome</keyword>
<evidence type="ECO:0000313" key="1">
    <source>
        <dbReference type="EMBL" id="KAL3696266.1"/>
    </source>
</evidence>
<accession>A0ABD3I1T8</accession>
<reference evidence="1 2" key="1">
    <citation type="submission" date="2024-09" db="EMBL/GenBank/DDBJ databases">
        <title>Chromosome-scale assembly of Riccia sorocarpa.</title>
        <authorList>
            <person name="Paukszto L."/>
        </authorList>
    </citation>
    <scope>NUCLEOTIDE SEQUENCE [LARGE SCALE GENOMIC DNA]</scope>
    <source>
        <strain evidence="1">LP-2024</strain>
        <tissue evidence="1">Aerial parts of the thallus</tissue>
    </source>
</reference>
<dbReference type="EMBL" id="JBJQOH010000002">
    <property type="protein sequence ID" value="KAL3696266.1"/>
    <property type="molecule type" value="Genomic_DNA"/>
</dbReference>
<sequence>MAQIHYTPESGSLDLLATAKSVGSLVRRASTEKRKLSEGFKKTPLSYGYAIPVSSSSGEEVLWKSVKPKERFKAPVPIDTRLEFDLCADIESIRNLVLKDETHSKVEGKKKAKDKRGVKHK</sequence>
<organism evidence="1 2">
    <name type="scientific">Riccia sorocarpa</name>
    <dbReference type="NCBI Taxonomy" id="122646"/>
    <lineage>
        <taxon>Eukaryota</taxon>
        <taxon>Viridiplantae</taxon>
        <taxon>Streptophyta</taxon>
        <taxon>Embryophyta</taxon>
        <taxon>Marchantiophyta</taxon>
        <taxon>Marchantiopsida</taxon>
        <taxon>Marchantiidae</taxon>
        <taxon>Marchantiales</taxon>
        <taxon>Ricciaceae</taxon>
        <taxon>Riccia</taxon>
    </lineage>
</organism>
<dbReference type="Proteomes" id="UP001633002">
    <property type="component" value="Unassembled WGS sequence"/>
</dbReference>
<evidence type="ECO:0000313" key="2">
    <source>
        <dbReference type="Proteomes" id="UP001633002"/>
    </source>
</evidence>